<keyword evidence="8" id="KW-1185">Reference proteome</keyword>
<organism evidence="7 8">
    <name type="scientific">Litoribacillus peritrichatus</name>
    <dbReference type="NCBI Taxonomy" id="718191"/>
    <lineage>
        <taxon>Bacteria</taxon>
        <taxon>Pseudomonadati</taxon>
        <taxon>Pseudomonadota</taxon>
        <taxon>Gammaproteobacteria</taxon>
        <taxon>Oceanospirillales</taxon>
        <taxon>Oceanospirillaceae</taxon>
        <taxon>Litoribacillus</taxon>
    </lineage>
</organism>
<protein>
    <recommendedName>
        <fullName evidence="6">Cytochrome c domain-containing protein</fullName>
    </recommendedName>
</protein>
<keyword evidence="1 4" id="KW-0349">Heme</keyword>
<evidence type="ECO:0000256" key="3">
    <source>
        <dbReference type="ARBA" id="ARBA00023004"/>
    </source>
</evidence>
<accession>A0ABP7M5I8</accession>
<dbReference type="SUPFAM" id="SSF46626">
    <property type="entry name" value="Cytochrome c"/>
    <property type="match status" value="1"/>
</dbReference>
<dbReference type="PROSITE" id="PS51007">
    <property type="entry name" value="CYTC"/>
    <property type="match status" value="1"/>
</dbReference>
<sequence>MRKVGISRSLFVIGCLSISLMAHSQTPVAERQQELIHLVKQDCGSCHGMTLKGGLGPALTQQALADKPKQFLIDTILYGREALAMPPWQGILTKDEVIWMVDQLTQGSDALNQPQLHVQTKAQDEVGQ</sequence>
<feature type="chain" id="PRO_5046732786" description="Cytochrome c domain-containing protein" evidence="5">
    <location>
        <begin position="25"/>
        <end position="128"/>
    </location>
</feature>
<dbReference type="RefSeq" id="WP_344795686.1">
    <property type="nucleotide sequence ID" value="NZ_BAABBN010000004.1"/>
</dbReference>
<evidence type="ECO:0000256" key="4">
    <source>
        <dbReference type="PROSITE-ProRule" id="PRU00433"/>
    </source>
</evidence>
<evidence type="ECO:0000256" key="2">
    <source>
        <dbReference type="ARBA" id="ARBA00022723"/>
    </source>
</evidence>
<proteinExistence type="predicted"/>
<dbReference type="Proteomes" id="UP001501565">
    <property type="component" value="Unassembled WGS sequence"/>
</dbReference>
<dbReference type="InterPro" id="IPR036909">
    <property type="entry name" value="Cyt_c-like_dom_sf"/>
</dbReference>
<name>A0ABP7M5I8_9GAMM</name>
<keyword evidence="5" id="KW-0732">Signal</keyword>
<feature type="signal peptide" evidence="5">
    <location>
        <begin position="1"/>
        <end position="24"/>
    </location>
</feature>
<evidence type="ECO:0000313" key="8">
    <source>
        <dbReference type="Proteomes" id="UP001501565"/>
    </source>
</evidence>
<dbReference type="EMBL" id="BAABBN010000004">
    <property type="protein sequence ID" value="GAA3915612.1"/>
    <property type="molecule type" value="Genomic_DNA"/>
</dbReference>
<evidence type="ECO:0000259" key="6">
    <source>
        <dbReference type="PROSITE" id="PS51007"/>
    </source>
</evidence>
<reference evidence="8" key="1">
    <citation type="journal article" date="2019" name="Int. J. Syst. Evol. Microbiol.">
        <title>The Global Catalogue of Microorganisms (GCM) 10K type strain sequencing project: providing services to taxonomists for standard genome sequencing and annotation.</title>
        <authorList>
            <consortium name="The Broad Institute Genomics Platform"/>
            <consortium name="The Broad Institute Genome Sequencing Center for Infectious Disease"/>
            <person name="Wu L."/>
            <person name="Ma J."/>
        </authorList>
    </citation>
    <scope>NUCLEOTIDE SEQUENCE [LARGE SCALE GENOMIC DNA]</scope>
    <source>
        <strain evidence="8">JCM 17551</strain>
    </source>
</reference>
<dbReference type="Pfam" id="PF13442">
    <property type="entry name" value="Cytochrome_CBB3"/>
    <property type="match status" value="1"/>
</dbReference>
<dbReference type="InterPro" id="IPR009056">
    <property type="entry name" value="Cyt_c-like_dom"/>
</dbReference>
<evidence type="ECO:0000256" key="1">
    <source>
        <dbReference type="ARBA" id="ARBA00022617"/>
    </source>
</evidence>
<feature type="domain" description="Cytochrome c" evidence="6">
    <location>
        <begin position="27"/>
        <end position="108"/>
    </location>
</feature>
<evidence type="ECO:0000256" key="5">
    <source>
        <dbReference type="SAM" id="SignalP"/>
    </source>
</evidence>
<gene>
    <name evidence="7" type="ORF">GCM10022277_07820</name>
</gene>
<keyword evidence="3 4" id="KW-0408">Iron</keyword>
<dbReference type="Gene3D" id="1.10.760.10">
    <property type="entry name" value="Cytochrome c-like domain"/>
    <property type="match status" value="1"/>
</dbReference>
<keyword evidence="2 4" id="KW-0479">Metal-binding</keyword>
<evidence type="ECO:0000313" key="7">
    <source>
        <dbReference type="EMBL" id="GAA3915612.1"/>
    </source>
</evidence>
<comment type="caution">
    <text evidence="7">The sequence shown here is derived from an EMBL/GenBank/DDBJ whole genome shotgun (WGS) entry which is preliminary data.</text>
</comment>